<organism evidence="3 4">
    <name type="scientific">Pseudomonas kilonensis</name>
    <dbReference type="NCBI Taxonomy" id="132476"/>
    <lineage>
        <taxon>Bacteria</taxon>
        <taxon>Pseudomonadati</taxon>
        <taxon>Pseudomonadota</taxon>
        <taxon>Gammaproteobacteria</taxon>
        <taxon>Pseudomonadales</taxon>
        <taxon>Pseudomonadaceae</taxon>
        <taxon>Pseudomonas</taxon>
    </lineage>
</organism>
<name>A0A0F4XS23_9PSED</name>
<dbReference type="Gene3D" id="3.30.70.940">
    <property type="entry name" value="NusG, N-terminal domain"/>
    <property type="match status" value="1"/>
</dbReference>
<dbReference type="AlphaFoldDB" id="A0A0F4XS23"/>
<sequence>MQCKPRQDERAEDNLSRQGYECARPMCRRERVVRGQRQISIESLFPGYLFIQMSDNSSWAPLRSTRGIARVVAFGGQPLRVADELIYQLRQRSESEIKKNFSCGDNVLILGSGLSEIDAVFMAMDGAERVILLVNMLNRQQQISVPLANIVSA</sequence>
<reference evidence="3 4" key="1">
    <citation type="submission" date="2015-03" db="EMBL/GenBank/DDBJ databases">
        <title>Pseudomonas fluorescens 1855-344 Genome sequencing and assembly.</title>
        <authorList>
            <person name="Eng W.W.H."/>
            <person name="Gan H.M."/>
            <person name="Savka M.A."/>
        </authorList>
    </citation>
    <scope>NUCLEOTIDE SEQUENCE [LARGE SCALE GENOMIC DNA]</scope>
    <source>
        <strain evidence="3 4">1855-344</strain>
    </source>
</reference>
<dbReference type="GO" id="GO:0006354">
    <property type="term" value="P:DNA-templated transcription elongation"/>
    <property type="evidence" value="ECO:0007669"/>
    <property type="project" value="InterPro"/>
</dbReference>
<dbReference type="InterPro" id="IPR006645">
    <property type="entry name" value="NGN-like_dom"/>
</dbReference>
<evidence type="ECO:0000256" key="1">
    <source>
        <dbReference type="ARBA" id="ARBA00023163"/>
    </source>
</evidence>
<dbReference type="Proteomes" id="UP000033662">
    <property type="component" value="Unassembled WGS sequence"/>
</dbReference>
<feature type="domain" description="NusG-like N-terminal" evidence="2">
    <location>
        <begin position="2"/>
        <end position="93"/>
    </location>
</feature>
<proteinExistence type="predicted"/>
<dbReference type="EMBL" id="JZXC01000005">
    <property type="protein sequence ID" value="KKA08714.1"/>
    <property type="molecule type" value="Genomic_DNA"/>
</dbReference>
<evidence type="ECO:0000259" key="2">
    <source>
        <dbReference type="SMART" id="SM00738"/>
    </source>
</evidence>
<dbReference type="SUPFAM" id="SSF82679">
    <property type="entry name" value="N-utilization substance G protein NusG, N-terminal domain"/>
    <property type="match status" value="1"/>
</dbReference>
<dbReference type="GO" id="GO:0006355">
    <property type="term" value="P:regulation of DNA-templated transcription"/>
    <property type="evidence" value="ECO:0007669"/>
    <property type="project" value="InterPro"/>
</dbReference>
<evidence type="ECO:0000313" key="3">
    <source>
        <dbReference type="EMBL" id="KKA08714.1"/>
    </source>
</evidence>
<keyword evidence="1" id="KW-0804">Transcription</keyword>
<dbReference type="InterPro" id="IPR036735">
    <property type="entry name" value="NGN_dom_sf"/>
</dbReference>
<dbReference type="InterPro" id="IPR010215">
    <property type="entry name" value="Transcription_antiterm_RfaH"/>
</dbReference>
<accession>A0A0F4XS23</accession>
<protein>
    <submittedName>
        <fullName evidence="3">Antitermination protein NusG</fullName>
    </submittedName>
</protein>
<gene>
    <name evidence="3" type="ORF">VP02_08300</name>
</gene>
<comment type="caution">
    <text evidence="3">The sequence shown here is derived from an EMBL/GenBank/DDBJ whole genome shotgun (WGS) entry which is preliminary data.</text>
</comment>
<dbReference type="CDD" id="cd09892">
    <property type="entry name" value="NGN_SP_RfaH"/>
    <property type="match status" value="1"/>
</dbReference>
<evidence type="ECO:0000313" key="4">
    <source>
        <dbReference type="Proteomes" id="UP000033662"/>
    </source>
</evidence>
<dbReference type="NCBIfam" id="TIGR01955">
    <property type="entry name" value="RfaH"/>
    <property type="match status" value="1"/>
</dbReference>
<dbReference type="PATRIC" id="fig|132476.4.peg.5612"/>
<dbReference type="SMART" id="SM00738">
    <property type="entry name" value="NGN"/>
    <property type="match status" value="1"/>
</dbReference>
<dbReference type="OrthoDB" id="9790639at2"/>
<dbReference type="Pfam" id="PF02357">
    <property type="entry name" value="NusG"/>
    <property type="match status" value="1"/>
</dbReference>